<protein>
    <recommendedName>
        <fullName evidence="5">SHOCT domain-containing protein</fullName>
    </recommendedName>
</protein>
<dbReference type="EMBL" id="SDVB01000170">
    <property type="protein sequence ID" value="RYC17422.1"/>
    <property type="molecule type" value="Genomic_DNA"/>
</dbReference>
<dbReference type="OrthoDB" id="8420575at2"/>
<comment type="caution">
    <text evidence="3">The sequence shown here is derived from an EMBL/GenBank/DDBJ whole genome shotgun (WGS) entry which is preliminary data.</text>
</comment>
<evidence type="ECO:0000313" key="4">
    <source>
        <dbReference type="Proteomes" id="UP000291088"/>
    </source>
</evidence>
<sequence>MIAAMWAMKTWRLASGLALACALGLAAGCSSTGEQTAAAEPRSSVLDVTVSDEARSPQAPALGTSPDGYPDFSQPLTAASVQMSDEEAVALQAKLSALASARKAGTISEAEYQQRVEELRKLAAEHGVDVQAALAK</sequence>
<feature type="chain" id="PRO_5020303111" description="SHOCT domain-containing protein" evidence="2">
    <location>
        <begin position="21"/>
        <end position="136"/>
    </location>
</feature>
<dbReference type="RefSeq" id="WP_129331477.1">
    <property type="nucleotide sequence ID" value="NZ_SDVB01000170.1"/>
</dbReference>
<evidence type="ECO:0000256" key="1">
    <source>
        <dbReference type="SAM" id="MobiDB-lite"/>
    </source>
</evidence>
<reference evidence="3 4" key="1">
    <citation type="submission" date="2019-01" db="EMBL/GenBank/DDBJ databases">
        <authorList>
            <person name="Deng T."/>
        </authorList>
    </citation>
    <scope>NUCLEOTIDE SEQUENCE [LARGE SCALE GENOMIC DNA]</scope>
    <source>
        <strain evidence="3 4">F8825</strain>
    </source>
</reference>
<evidence type="ECO:0000313" key="3">
    <source>
        <dbReference type="EMBL" id="RYC17422.1"/>
    </source>
</evidence>
<accession>A0A4Q2TDP3</accession>
<organism evidence="3 4">
    <name type="scientific">Ciceribacter ferrooxidans</name>
    <dbReference type="NCBI Taxonomy" id="2509717"/>
    <lineage>
        <taxon>Bacteria</taxon>
        <taxon>Pseudomonadati</taxon>
        <taxon>Pseudomonadota</taxon>
        <taxon>Alphaproteobacteria</taxon>
        <taxon>Hyphomicrobiales</taxon>
        <taxon>Rhizobiaceae</taxon>
        <taxon>Ciceribacter</taxon>
    </lineage>
</organism>
<evidence type="ECO:0000256" key="2">
    <source>
        <dbReference type="SAM" id="SignalP"/>
    </source>
</evidence>
<dbReference type="Proteomes" id="UP000291088">
    <property type="component" value="Unassembled WGS sequence"/>
</dbReference>
<name>A0A4Q2TDP3_9HYPH</name>
<proteinExistence type="predicted"/>
<feature type="region of interest" description="Disordered" evidence="1">
    <location>
        <begin position="50"/>
        <end position="75"/>
    </location>
</feature>
<feature type="signal peptide" evidence="2">
    <location>
        <begin position="1"/>
        <end position="20"/>
    </location>
</feature>
<gene>
    <name evidence="3" type="ORF">EUU22_05385</name>
</gene>
<dbReference type="AlphaFoldDB" id="A0A4Q2TDP3"/>
<keyword evidence="4" id="KW-1185">Reference proteome</keyword>
<evidence type="ECO:0008006" key="5">
    <source>
        <dbReference type="Google" id="ProtNLM"/>
    </source>
</evidence>
<keyword evidence="2" id="KW-0732">Signal</keyword>